<dbReference type="EMBL" id="JARKIB010000091">
    <property type="protein sequence ID" value="KAJ7743313.1"/>
    <property type="molecule type" value="Genomic_DNA"/>
</dbReference>
<comment type="caution">
    <text evidence="1">The sequence shown here is derived from an EMBL/GenBank/DDBJ whole genome shotgun (WGS) entry which is preliminary data.</text>
</comment>
<organism evidence="1 2">
    <name type="scientific">Mycena metata</name>
    <dbReference type="NCBI Taxonomy" id="1033252"/>
    <lineage>
        <taxon>Eukaryota</taxon>
        <taxon>Fungi</taxon>
        <taxon>Dikarya</taxon>
        <taxon>Basidiomycota</taxon>
        <taxon>Agaricomycotina</taxon>
        <taxon>Agaricomycetes</taxon>
        <taxon>Agaricomycetidae</taxon>
        <taxon>Agaricales</taxon>
        <taxon>Marasmiineae</taxon>
        <taxon>Mycenaceae</taxon>
        <taxon>Mycena</taxon>
    </lineage>
</organism>
<sequence>MRGVSRFTAWGMGFLAVYVREFALTRPPGLLLLPTLARGSQTRLPPLEPPSLPACAASHGCRPIDETACMRRGILLLAARIQNWMSTSINIWAAEGGISTSVTNLHLAGAMLSVLY</sequence>
<proteinExistence type="predicted"/>
<keyword evidence="2" id="KW-1185">Reference proteome</keyword>
<dbReference type="Proteomes" id="UP001215598">
    <property type="component" value="Unassembled WGS sequence"/>
</dbReference>
<evidence type="ECO:0000313" key="1">
    <source>
        <dbReference type="EMBL" id="KAJ7743313.1"/>
    </source>
</evidence>
<dbReference type="AlphaFoldDB" id="A0AAD7IHK1"/>
<gene>
    <name evidence="1" type="ORF">B0H16DRAFT_1009541</name>
</gene>
<reference evidence="1" key="1">
    <citation type="submission" date="2023-03" db="EMBL/GenBank/DDBJ databases">
        <title>Massive genome expansion in bonnet fungi (Mycena s.s.) driven by repeated elements and novel gene families across ecological guilds.</title>
        <authorList>
            <consortium name="Lawrence Berkeley National Laboratory"/>
            <person name="Harder C.B."/>
            <person name="Miyauchi S."/>
            <person name="Viragh M."/>
            <person name="Kuo A."/>
            <person name="Thoen E."/>
            <person name="Andreopoulos B."/>
            <person name="Lu D."/>
            <person name="Skrede I."/>
            <person name="Drula E."/>
            <person name="Henrissat B."/>
            <person name="Morin E."/>
            <person name="Kohler A."/>
            <person name="Barry K."/>
            <person name="LaButti K."/>
            <person name="Morin E."/>
            <person name="Salamov A."/>
            <person name="Lipzen A."/>
            <person name="Mereny Z."/>
            <person name="Hegedus B."/>
            <person name="Baldrian P."/>
            <person name="Stursova M."/>
            <person name="Weitz H."/>
            <person name="Taylor A."/>
            <person name="Grigoriev I.V."/>
            <person name="Nagy L.G."/>
            <person name="Martin F."/>
            <person name="Kauserud H."/>
        </authorList>
    </citation>
    <scope>NUCLEOTIDE SEQUENCE</scope>
    <source>
        <strain evidence="1">CBHHK182m</strain>
    </source>
</reference>
<accession>A0AAD7IHK1</accession>
<protein>
    <submittedName>
        <fullName evidence="1">Uncharacterized protein</fullName>
    </submittedName>
</protein>
<name>A0AAD7IHK1_9AGAR</name>
<evidence type="ECO:0000313" key="2">
    <source>
        <dbReference type="Proteomes" id="UP001215598"/>
    </source>
</evidence>